<evidence type="ECO:0008006" key="4">
    <source>
        <dbReference type="Google" id="ProtNLM"/>
    </source>
</evidence>
<dbReference type="EMBL" id="JBHSFV010000007">
    <property type="protein sequence ID" value="MFC4634836.1"/>
    <property type="molecule type" value="Genomic_DNA"/>
</dbReference>
<protein>
    <recommendedName>
        <fullName evidence="4">Tetratricopeptide repeat protein</fullName>
    </recommendedName>
</protein>
<evidence type="ECO:0000256" key="1">
    <source>
        <dbReference type="SAM" id="MobiDB-lite"/>
    </source>
</evidence>
<dbReference type="RefSeq" id="WP_379979480.1">
    <property type="nucleotide sequence ID" value="NZ_JBHSFV010000007.1"/>
</dbReference>
<evidence type="ECO:0000313" key="3">
    <source>
        <dbReference type="Proteomes" id="UP001596043"/>
    </source>
</evidence>
<feature type="compositionally biased region" description="Low complexity" evidence="1">
    <location>
        <begin position="178"/>
        <end position="188"/>
    </location>
</feature>
<gene>
    <name evidence="2" type="ORF">ACFO3O_13015</name>
</gene>
<dbReference type="Proteomes" id="UP001596043">
    <property type="component" value="Unassembled WGS sequence"/>
</dbReference>
<feature type="compositionally biased region" description="Basic and acidic residues" evidence="1">
    <location>
        <begin position="202"/>
        <end position="214"/>
    </location>
</feature>
<keyword evidence="3" id="KW-1185">Reference proteome</keyword>
<accession>A0ABV9HZ95</accession>
<comment type="caution">
    <text evidence="2">The sequence shown here is derived from an EMBL/GenBank/DDBJ whole genome shotgun (WGS) entry which is preliminary data.</text>
</comment>
<feature type="region of interest" description="Disordered" evidence="1">
    <location>
        <begin position="174"/>
        <end position="214"/>
    </location>
</feature>
<sequence length="306" mass="34957">MNTQALTYLLEHPEHISSSHTTAIRSLIAEFPYFQSAHALYLKGLKNEESFAYNKALKVTAAHTTDRAVLFEYITSELFEQNEISTQIKAQDTHLRTLEVDDLQDVSLQVQKEEQEKASKILDPNLFVEKENSEITKRSPKEVLSVGKPLAFNTNEVHSFQEWLQLSRFSPIERDTPTQETQPEKTTPSSSDKDSEDQTPEESNKGETTITDKKRKQEIIDSFIASNPKIAFSPSTVSSKKNLAKESLMPSEALMTETLARVYVEQKNYKKAKQAYRILSLKYPEKSSFFADQIRAIDQLEENKEL</sequence>
<reference evidence="3" key="1">
    <citation type="journal article" date="2019" name="Int. J. Syst. Evol. Microbiol.">
        <title>The Global Catalogue of Microorganisms (GCM) 10K type strain sequencing project: providing services to taxonomists for standard genome sequencing and annotation.</title>
        <authorList>
            <consortium name="The Broad Institute Genomics Platform"/>
            <consortium name="The Broad Institute Genome Sequencing Center for Infectious Disease"/>
            <person name="Wu L."/>
            <person name="Ma J."/>
        </authorList>
    </citation>
    <scope>NUCLEOTIDE SEQUENCE [LARGE SCALE GENOMIC DNA]</scope>
    <source>
        <strain evidence="3">YJ-61-S</strain>
    </source>
</reference>
<evidence type="ECO:0000313" key="2">
    <source>
        <dbReference type="EMBL" id="MFC4634836.1"/>
    </source>
</evidence>
<organism evidence="2 3">
    <name type="scientific">Dokdonia ponticola</name>
    <dbReference type="NCBI Taxonomy" id="2041041"/>
    <lineage>
        <taxon>Bacteria</taxon>
        <taxon>Pseudomonadati</taxon>
        <taxon>Bacteroidota</taxon>
        <taxon>Flavobacteriia</taxon>
        <taxon>Flavobacteriales</taxon>
        <taxon>Flavobacteriaceae</taxon>
        <taxon>Dokdonia</taxon>
    </lineage>
</organism>
<name>A0ABV9HZ95_9FLAO</name>
<proteinExistence type="predicted"/>